<protein>
    <submittedName>
        <fullName evidence="8">77 permeases of the major facilitator superfamily</fullName>
    </submittedName>
</protein>
<feature type="transmembrane region" description="Helical" evidence="6">
    <location>
        <begin position="49"/>
        <end position="69"/>
    </location>
</feature>
<feature type="transmembrane region" description="Helical" evidence="6">
    <location>
        <begin position="100"/>
        <end position="120"/>
    </location>
</feature>
<dbReference type="GO" id="GO:0005886">
    <property type="term" value="C:plasma membrane"/>
    <property type="evidence" value="ECO:0007669"/>
    <property type="project" value="UniProtKB-SubCell"/>
</dbReference>
<dbReference type="InterPro" id="IPR036259">
    <property type="entry name" value="MFS_trans_sf"/>
</dbReference>
<dbReference type="PANTHER" id="PTHR43124">
    <property type="entry name" value="PURINE EFFLUX PUMP PBUE"/>
    <property type="match status" value="1"/>
</dbReference>
<feature type="transmembrane region" description="Helical" evidence="6">
    <location>
        <begin position="167"/>
        <end position="185"/>
    </location>
</feature>
<feature type="transmembrane region" description="Helical" evidence="6">
    <location>
        <begin position="279"/>
        <end position="300"/>
    </location>
</feature>
<evidence type="ECO:0000313" key="8">
    <source>
        <dbReference type="EMBL" id="ADI19051.1"/>
    </source>
</evidence>
<dbReference type="PROSITE" id="PS50850">
    <property type="entry name" value="MFS"/>
    <property type="match status" value="1"/>
</dbReference>
<feature type="transmembrane region" description="Helical" evidence="6">
    <location>
        <begin position="76"/>
        <end position="94"/>
    </location>
</feature>
<reference evidence="8" key="1">
    <citation type="journal article" date="2011" name="Environ. Microbiol.">
        <title>Time-series analyses of Monterey Bay coastal microbial picoplankton using a 'genome proxy' microarray.</title>
        <authorList>
            <person name="Rich V.I."/>
            <person name="Pham V.D."/>
            <person name="Eppley J."/>
            <person name="Shi Y."/>
            <person name="DeLong E.F."/>
        </authorList>
    </citation>
    <scope>NUCLEOTIDE SEQUENCE</scope>
</reference>
<proteinExistence type="predicted"/>
<keyword evidence="5 6" id="KW-0472">Membrane</keyword>
<accession>E0XXB0</accession>
<name>E0XXB0_9DELT</name>
<keyword evidence="2" id="KW-1003">Cell membrane</keyword>
<dbReference type="InterPro" id="IPR011701">
    <property type="entry name" value="MFS"/>
</dbReference>
<dbReference type="InterPro" id="IPR020846">
    <property type="entry name" value="MFS_dom"/>
</dbReference>
<evidence type="ECO:0000256" key="5">
    <source>
        <dbReference type="ARBA" id="ARBA00023136"/>
    </source>
</evidence>
<dbReference type="PANTHER" id="PTHR43124:SF3">
    <property type="entry name" value="CHLORAMPHENICOL EFFLUX PUMP RV0191"/>
    <property type="match status" value="1"/>
</dbReference>
<dbReference type="SUPFAM" id="SSF103473">
    <property type="entry name" value="MFS general substrate transporter"/>
    <property type="match status" value="1"/>
</dbReference>
<feature type="transmembrane region" description="Helical" evidence="6">
    <location>
        <begin position="12"/>
        <end position="29"/>
    </location>
</feature>
<dbReference type="InterPro" id="IPR050189">
    <property type="entry name" value="MFS_Efflux_Transporters"/>
</dbReference>
<feature type="transmembrane region" description="Helical" evidence="6">
    <location>
        <begin position="344"/>
        <end position="366"/>
    </location>
</feature>
<evidence type="ECO:0000259" key="7">
    <source>
        <dbReference type="PROSITE" id="PS50850"/>
    </source>
</evidence>
<dbReference type="Gene3D" id="1.20.1720.10">
    <property type="entry name" value="Multidrug resistance protein D"/>
    <property type="match status" value="1"/>
</dbReference>
<feature type="transmembrane region" description="Helical" evidence="6">
    <location>
        <begin position="306"/>
        <end position="332"/>
    </location>
</feature>
<dbReference type="AlphaFoldDB" id="E0XXB0"/>
<evidence type="ECO:0000256" key="3">
    <source>
        <dbReference type="ARBA" id="ARBA00022692"/>
    </source>
</evidence>
<sequence>MNQTDKAQGIPIWLLALTMGAGTVGNYIVSPALSPITEYFGVDEASSQAILTGFFIPMALFPLVFGSLSDRYGRRYPLLFGLAVMTVGGLIAATAESFDILIIARFLQGLGAASVSVIIIPVINDSYSYVEAPKILAKVNVIRMIVPFFSFAFGGLIAEIFGWRGNMILIFLAGLVSLIFTHIFLKETNLRPLQKINLVSLARNYLCLLTNRTCLLLMLAVSFMIGIWLTMLGFVPFEYQRMGVDSAEVGFWFMTVPFGYTLGNYFTQKFVHKFGIENLCQIGAWLSLLIIITFLLPSILDWNHPMLIGIPCLIFGFSSALLLSTANMGAVAAAGELGGSASGLINSTQTLFGVIGGSLVVGIGGFENFEKGVFVLIGFALLAVICSSLAKPFRADLSSSSP</sequence>
<dbReference type="EMBL" id="GU474908">
    <property type="protein sequence ID" value="ADI19051.1"/>
    <property type="molecule type" value="Genomic_DNA"/>
</dbReference>
<feature type="transmembrane region" description="Helical" evidence="6">
    <location>
        <begin position="205"/>
        <end position="229"/>
    </location>
</feature>
<evidence type="ECO:0000256" key="1">
    <source>
        <dbReference type="ARBA" id="ARBA00004651"/>
    </source>
</evidence>
<keyword evidence="3 6" id="KW-0812">Transmembrane</keyword>
<feature type="transmembrane region" description="Helical" evidence="6">
    <location>
        <begin position="249"/>
        <end position="267"/>
    </location>
</feature>
<evidence type="ECO:0000256" key="6">
    <source>
        <dbReference type="SAM" id="Phobius"/>
    </source>
</evidence>
<feature type="domain" description="Major facilitator superfamily (MFS) profile" evidence="7">
    <location>
        <begin position="11"/>
        <end position="395"/>
    </location>
</feature>
<keyword evidence="4 6" id="KW-1133">Transmembrane helix</keyword>
<dbReference type="GO" id="GO:0022857">
    <property type="term" value="F:transmembrane transporter activity"/>
    <property type="evidence" value="ECO:0007669"/>
    <property type="project" value="InterPro"/>
</dbReference>
<feature type="transmembrane region" description="Helical" evidence="6">
    <location>
        <begin position="141"/>
        <end position="161"/>
    </location>
</feature>
<organism evidence="8">
    <name type="scientific">uncultured delta proteobacterium HF0070_07E19</name>
    <dbReference type="NCBI Taxonomy" id="710823"/>
    <lineage>
        <taxon>Bacteria</taxon>
        <taxon>Deltaproteobacteria</taxon>
        <taxon>environmental samples</taxon>
    </lineage>
</organism>
<evidence type="ECO:0000256" key="2">
    <source>
        <dbReference type="ARBA" id="ARBA00022475"/>
    </source>
</evidence>
<feature type="transmembrane region" description="Helical" evidence="6">
    <location>
        <begin position="372"/>
        <end position="390"/>
    </location>
</feature>
<dbReference type="Pfam" id="PF07690">
    <property type="entry name" value="MFS_1"/>
    <property type="match status" value="1"/>
</dbReference>
<evidence type="ECO:0000256" key="4">
    <source>
        <dbReference type="ARBA" id="ARBA00022989"/>
    </source>
</evidence>
<comment type="subcellular location">
    <subcellularLocation>
        <location evidence="1">Cell membrane</location>
        <topology evidence="1">Multi-pass membrane protein</topology>
    </subcellularLocation>
</comment>